<reference evidence="3" key="1">
    <citation type="submission" date="2022-03" db="EMBL/GenBank/DDBJ databases">
        <authorList>
            <person name="Sayadi A."/>
        </authorList>
    </citation>
    <scope>NUCLEOTIDE SEQUENCE</scope>
</reference>
<protein>
    <recommendedName>
        <fullName evidence="1">RNA-directed DNA polymerase</fullName>
        <ecNumber evidence="1">2.7.7.49</ecNumber>
    </recommendedName>
</protein>
<dbReference type="PANTHER" id="PTHR37984">
    <property type="entry name" value="PROTEIN CBG26694"/>
    <property type="match status" value="1"/>
</dbReference>
<evidence type="ECO:0000259" key="2">
    <source>
        <dbReference type="PROSITE" id="PS50994"/>
    </source>
</evidence>
<feature type="domain" description="Integrase catalytic" evidence="2">
    <location>
        <begin position="579"/>
        <end position="733"/>
    </location>
</feature>
<dbReference type="InterPro" id="IPR050951">
    <property type="entry name" value="Retrovirus_Pol_polyprotein"/>
</dbReference>
<dbReference type="InterPro" id="IPR001584">
    <property type="entry name" value="Integrase_cat-core"/>
</dbReference>
<accession>A0A9P0Q4B1</accession>
<organism evidence="3 4">
    <name type="scientific">Acanthoscelides obtectus</name>
    <name type="common">Bean weevil</name>
    <name type="synonym">Bruchus obtectus</name>
    <dbReference type="NCBI Taxonomy" id="200917"/>
    <lineage>
        <taxon>Eukaryota</taxon>
        <taxon>Metazoa</taxon>
        <taxon>Ecdysozoa</taxon>
        <taxon>Arthropoda</taxon>
        <taxon>Hexapoda</taxon>
        <taxon>Insecta</taxon>
        <taxon>Pterygota</taxon>
        <taxon>Neoptera</taxon>
        <taxon>Endopterygota</taxon>
        <taxon>Coleoptera</taxon>
        <taxon>Polyphaga</taxon>
        <taxon>Cucujiformia</taxon>
        <taxon>Chrysomeloidea</taxon>
        <taxon>Chrysomelidae</taxon>
        <taxon>Bruchinae</taxon>
        <taxon>Bruchini</taxon>
        <taxon>Acanthoscelides</taxon>
    </lineage>
</organism>
<dbReference type="InterPro" id="IPR012337">
    <property type="entry name" value="RNaseH-like_sf"/>
</dbReference>
<dbReference type="Gene3D" id="3.30.420.10">
    <property type="entry name" value="Ribonuclease H-like superfamily/Ribonuclease H"/>
    <property type="match status" value="1"/>
</dbReference>
<dbReference type="Pfam" id="PF00665">
    <property type="entry name" value="rve"/>
    <property type="match status" value="1"/>
</dbReference>
<dbReference type="EMBL" id="CAKOFQ010007905">
    <property type="protein sequence ID" value="CAH2009687.1"/>
    <property type="molecule type" value="Genomic_DNA"/>
</dbReference>
<dbReference type="Pfam" id="PF17921">
    <property type="entry name" value="Integrase_H2C2"/>
    <property type="match status" value="1"/>
</dbReference>
<evidence type="ECO:0000313" key="4">
    <source>
        <dbReference type="Proteomes" id="UP001152888"/>
    </source>
</evidence>
<dbReference type="GO" id="GO:0003676">
    <property type="term" value="F:nucleic acid binding"/>
    <property type="evidence" value="ECO:0007669"/>
    <property type="project" value="InterPro"/>
</dbReference>
<dbReference type="PANTHER" id="PTHR37984:SF5">
    <property type="entry name" value="PROTEIN NYNRIN-LIKE"/>
    <property type="match status" value="1"/>
</dbReference>
<evidence type="ECO:0000313" key="3">
    <source>
        <dbReference type="EMBL" id="CAH2009687.1"/>
    </source>
</evidence>
<dbReference type="EC" id="2.7.7.49" evidence="1"/>
<dbReference type="OrthoDB" id="6745242at2759"/>
<gene>
    <name evidence="3" type="ORF">ACAOBT_LOCUS31044</name>
</gene>
<dbReference type="GO" id="GO:0003964">
    <property type="term" value="F:RNA-directed DNA polymerase activity"/>
    <property type="evidence" value="ECO:0007669"/>
    <property type="project" value="UniProtKB-EC"/>
</dbReference>
<dbReference type="Gene3D" id="1.10.340.70">
    <property type="match status" value="1"/>
</dbReference>
<dbReference type="PROSITE" id="PS50994">
    <property type="entry name" value="INTEGRASE"/>
    <property type="match status" value="1"/>
</dbReference>
<proteinExistence type="predicted"/>
<dbReference type="Proteomes" id="UP001152888">
    <property type="component" value="Unassembled WGS sequence"/>
</dbReference>
<dbReference type="AlphaFoldDB" id="A0A9P0Q4B1"/>
<dbReference type="GO" id="GO:0015074">
    <property type="term" value="P:DNA integration"/>
    <property type="evidence" value="ECO:0007669"/>
    <property type="project" value="InterPro"/>
</dbReference>
<evidence type="ECO:0000256" key="1">
    <source>
        <dbReference type="ARBA" id="ARBA00012493"/>
    </source>
</evidence>
<sequence length="852" mass="97215">MSADVAQHALRGREMKNLGGIKGQVACYEIPQTKAPACLEIPQAIEYAVILHHADGFRQYDNSATIAPICWENFRHYLRSEPCHETEIARLFDTLERFFSYAGYADASCHATGIKVLHDTLKRFFSASASMPQDADASCHETRVAWLFDTLERFFLASGSMPWKFLAIFKHLSAAPHEKGLSQHRRACQRMLWYADASCHASRIAWLLYTLEWFSSVAESMAVRYPRKVLIGIGEHVRGCCGAPKVFAQLKDHSAGGMTQEVSNILKNLDIPIEKCNGQGYDGASVMSGAYNGTIELMSACELLETQFCPEMQPCTDISYPNLNPELDDISMIVNLDNETDQPDCQELPTVDNTNTDKDIINETEQTDYHELPFVIDKTNTNEDELDKDDETRHSNNQHPVVTIPISDQPLNFGQNQIVIKTVLHSPAKPKIIILFERKQRLLVQISKNNLESDVVNFVKEYIVPDVPYYIYFEDPDIYEPFSGALQKYFKWPSIKFKRCLEKLLDITSNDEIKSLIQNYHEGKSNHRGIDETYSRLKQKYYWPNLKSSVQSYINDCEICQQAKYERHPVKAQMNITPTAVKPFEIIHMDTYTFEKSKFFTIIDSFSKYAQAYHLNSMTGTEVADNLIRYFSHHGIPTQVITDNGTEFKNSVISELLGLHGIEIHFCSPNHPQSNGVVERFHSTISEQLRILNTQGFQKTSVQMKMIYAILAYNNSVHSVTKLKPIDVINGHLSEKDTFDISLDQILLNDYVEQHKARSKLLYTKINEALVQNKEKVIEKANIARDSAKIFQPGQKAFVKKNIRQKNANKFQKSCTLTSVDPGKKTATTDKHNKVHIDNLKRPLRKPYSFSN</sequence>
<dbReference type="InterPro" id="IPR041588">
    <property type="entry name" value="Integrase_H2C2"/>
</dbReference>
<keyword evidence="4" id="KW-1185">Reference proteome</keyword>
<name>A0A9P0Q4B1_ACAOB</name>
<dbReference type="InterPro" id="IPR036397">
    <property type="entry name" value="RNaseH_sf"/>
</dbReference>
<dbReference type="SUPFAM" id="SSF53098">
    <property type="entry name" value="Ribonuclease H-like"/>
    <property type="match status" value="1"/>
</dbReference>
<comment type="caution">
    <text evidence="3">The sequence shown here is derived from an EMBL/GenBank/DDBJ whole genome shotgun (WGS) entry which is preliminary data.</text>
</comment>